<dbReference type="EMBL" id="CAAE01004488">
    <property type="protein sequence ID" value="CAF88364.1"/>
    <property type="molecule type" value="Genomic_DNA"/>
</dbReference>
<feature type="non-terminal residue" evidence="1">
    <location>
        <position position="1"/>
    </location>
</feature>
<protein>
    <submittedName>
        <fullName evidence="1">(spotted green pufferfish) hypothetical protein</fullName>
    </submittedName>
</protein>
<organism evidence="1">
    <name type="scientific">Tetraodon nigroviridis</name>
    <name type="common">Spotted green pufferfish</name>
    <name type="synonym">Chelonodon nigroviridis</name>
    <dbReference type="NCBI Taxonomy" id="99883"/>
    <lineage>
        <taxon>Eukaryota</taxon>
        <taxon>Metazoa</taxon>
        <taxon>Chordata</taxon>
        <taxon>Craniata</taxon>
        <taxon>Vertebrata</taxon>
        <taxon>Euteleostomi</taxon>
        <taxon>Actinopterygii</taxon>
        <taxon>Neopterygii</taxon>
        <taxon>Teleostei</taxon>
        <taxon>Neoteleostei</taxon>
        <taxon>Acanthomorphata</taxon>
        <taxon>Eupercaria</taxon>
        <taxon>Tetraodontiformes</taxon>
        <taxon>Tetradontoidea</taxon>
        <taxon>Tetraodontidae</taxon>
        <taxon>Tetraodon</taxon>
    </lineage>
</organism>
<sequence>RGELGIDQQAELNIMTPNRAEDAPELWQQSSVLLSCFLK</sequence>
<accession>Q4TFG8</accession>
<evidence type="ECO:0000313" key="1">
    <source>
        <dbReference type="EMBL" id="CAF88364.1"/>
    </source>
</evidence>
<gene>
    <name evidence="1" type="ORF">GSTENG00001643001</name>
</gene>
<comment type="caution">
    <text evidence="1">The sequence shown here is derived from an EMBL/GenBank/DDBJ whole genome shotgun (WGS) entry which is preliminary data.</text>
</comment>
<dbReference type="KEGG" id="tng:GSTEN00001643G001"/>
<reference evidence="1" key="2">
    <citation type="submission" date="2004-02" db="EMBL/GenBank/DDBJ databases">
        <authorList>
            <consortium name="Genoscope"/>
            <consortium name="Whitehead Institute Centre for Genome Research"/>
        </authorList>
    </citation>
    <scope>NUCLEOTIDE SEQUENCE</scope>
</reference>
<dbReference type="AlphaFoldDB" id="Q4TFG8"/>
<name>Q4TFG8_TETNG</name>
<reference evidence="1" key="1">
    <citation type="journal article" date="2004" name="Nature">
        <title>Genome duplication in the teleost fish Tetraodon nigroviridis reveals the early vertebrate proto-karyotype.</title>
        <authorList>
            <person name="Jaillon O."/>
            <person name="Aury J.-M."/>
            <person name="Brunet F."/>
            <person name="Petit J.-L."/>
            <person name="Stange-Thomann N."/>
            <person name="Mauceli E."/>
            <person name="Bouneau L."/>
            <person name="Fischer C."/>
            <person name="Ozouf-Costaz C."/>
            <person name="Bernot A."/>
            <person name="Nicaud S."/>
            <person name="Jaffe D."/>
            <person name="Fisher S."/>
            <person name="Lutfalla G."/>
            <person name="Dossat C."/>
            <person name="Segurens B."/>
            <person name="Dasilva C."/>
            <person name="Salanoubat M."/>
            <person name="Levy M."/>
            <person name="Boudet N."/>
            <person name="Castellano S."/>
            <person name="Anthouard V."/>
            <person name="Jubin C."/>
            <person name="Castelli V."/>
            <person name="Katinka M."/>
            <person name="Vacherie B."/>
            <person name="Biemont C."/>
            <person name="Skalli Z."/>
            <person name="Cattolico L."/>
            <person name="Poulain J."/>
            <person name="De Berardinis V."/>
            <person name="Cruaud C."/>
            <person name="Duprat S."/>
            <person name="Brottier P."/>
            <person name="Coutanceau J.-P."/>
            <person name="Gouzy J."/>
            <person name="Parra G."/>
            <person name="Lardier G."/>
            <person name="Chapple C."/>
            <person name="McKernan K.J."/>
            <person name="McEwan P."/>
            <person name="Bosak S."/>
            <person name="Kellis M."/>
            <person name="Volff J.-N."/>
            <person name="Guigo R."/>
            <person name="Zody M.C."/>
            <person name="Mesirov J."/>
            <person name="Lindblad-Toh K."/>
            <person name="Birren B."/>
            <person name="Nusbaum C."/>
            <person name="Kahn D."/>
            <person name="Robinson-Rechavi M."/>
            <person name="Laudet V."/>
            <person name="Schachter V."/>
            <person name="Quetier F."/>
            <person name="Saurin W."/>
            <person name="Scarpelli C."/>
            <person name="Wincker P."/>
            <person name="Lander E.S."/>
            <person name="Weissenbach J."/>
            <person name="Roest Crollius H."/>
        </authorList>
    </citation>
    <scope>NUCLEOTIDE SEQUENCE [LARGE SCALE GENOMIC DNA]</scope>
</reference>
<proteinExistence type="predicted"/>